<evidence type="ECO:0000256" key="1">
    <source>
        <dbReference type="ARBA" id="ARBA00004613"/>
    </source>
</evidence>
<proteinExistence type="inferred from homology"/>
<evidence type="ECO:0000313" key="10">
    <source>
        <dbReference type="Proteomes" id="UP000026962"/>
    </source>
</evidence>
<reference evidence="9" key="2">
    <citation type="submission" date="2018-05" db="EMBL/GenBank/DDBJ databases">
        <title>OpunRS2 (Oryza punctata Reference Sequence Version 2).</title>
        <authorList>
            <person name="Zhang J."/>
            <person name="Kudrna D."/>
            <person name="Lee S."/>
            <person name="Talag J."/>
            <person name="Welchert J."/>
            <person name="Wing R.A."/>
        </authorList>
    </citation>
    <scope>NUCLEOTIDE SEQUENCE [LARGE SCALE GENOMIC DNA]</scope>
</reference>
<evidence type="ECO:0008006" key="11">
    <source>
        <dbReference type="Google" id="ProtNLM"/>
    </source>
</evidence>
<dbReference type="InterPro" id="IPR022618">
    <property type="entry name" value="Defensin-like_20-28"/>
</dbReference>
<dbReference type="HOGENOM" id="CLU_185732_1_0_1"/>
<name>A0A0E0LBA5_ORYPU</name>
<evidence type="ECO:0000256" key="3">
    <source>
        <dbReference type="ARBA" id="ARBA00022525"/>
    </source>
</evidence>
<organism evidence="9">
    <name type="scientific">Oryza punctata</name>
    <name type="common">Red rice</name>
    <dbReference type="NCBI Taxonomy" id="4537"/>
    <lineage>
        <taxon>Eukaryota</taxon>
        <taxon>Viridiplantae</taxon>
        <taxon>Streptophyta</taxon>
        <taxon>Embryophyta</taxon>
        <taxon>Tracheophyta</taxon>
        <taxon>Spermatophyta</taxon>
        <taxon>Magnoliopsida</taxon>
        <taxon>Liliopsida</taxon>
        <taxon>Poales</taxon>
        <taxon>Poaceae</taxon>
        <taxon>BOP clade</taxon>
        <taxon>Oryzoideae</taxon>
        <taxon>Oryzeae</taxon>
        <taxon>Oryzinae</taxon>
        <taxon>Oryza</taxon>
    </lineage>
</organism>
<keyword evidence="5" id="KW-0295">Fungicide</keyword>
<evidence type="ECO:0000256" key="5">
    <source>
        <dbReference type="ARBA" id="ARBA00022577"/>
    </source>
</evidence>
<comment type="subcellular location">
    <subcellularLocation>
        <location evidence="1">Secreted</location>
    </subcellularLocation>
</comment>
<dbReference type="Pfam" id="PF10868">
    <property type="entry name" value="Defensin_like"/>
    <property type="match status" value="1"/>
</dbReference>
<keyword evidence="3" id="KW-0964">Secreted</keyword>
<dbReference type="GO" id="GO:0031640">
    <property type="term" value="P:killing of cells of another organism"/>
    <property type="evidence" value="ECO:0007669"/>
    <property type="project" value="UniProtKB-KW"/>
</dbReference>
<dbReference type="AlphaFoldDB" id="A0A0E0LBA5"/>
<dbReference type="GO" id="GO:0005576">
    <property type="term" value="C:extracellular region"/>
    <property type="evidence" value="ECO:0007669"/>
    <property type="project" value="UniProtKB-SubCell"/>
</dbReference>
<dbReference type="PANTHER" id="PTHR34453:SF3">
    <property type="entry name" value="DEFENSIN-LIKE (DEFL) FAMILY PROTEIN-RELATED"/>
    <property type="match status" value="1"/>
</dbReference>
<feature type="signal peptide" evidence="8">
    <location>
        <begin position="1"/>
        <end position="24"/>
    </location>
</feature>
<keyword evidence="6 8" id="KW-0732">Signal</keyword>
<dbReference type="GO" id="GO:0050832">
    <property type="term" value="P:defense response to fungus"/>
    <property type="evidence" value="ECO:0007669"/>
    <property type="project" value="UniProtKB-KW"/>
</dbReference>
<sequence>MARVGACVAIALLVVVLLANTTTAMKPRCCWDFAKWGNHDEHTSCEARDNSACSACNEWCQSACRGGECKFRRNRQCCHCYC</sequence>
<evidence type="ECO:0000256" key="2">
    <source>
        <dbReference type="ARBA" id="ARBA00006722"/>
    </source>
</evidence>
<accession>A0A0E0LBA5</accession>
<dbReference type="PANTHER" id="PTHR34453">
    <property type="entry name" value="DEFENSIN-LIKE (DEFL) FAMILY PROTEIN-RELATED"/>
    <property type="match status" value="1"/>
</dbReference>
<dbReference type="Proteomes" id="UP000026962">
    <property type="component" value="Chromosome 6"/>
</dbReference>
<evidence type="ECO:0000313" key="9">
    <source>
        <dbReference type="EnsemblPlants" id="OPUNC06G12860.1"/>
    </source>
</evidence>
<feature type="chain" id="PRO_5002366488" description="Knottin scorpion toxin-like domain-containing protein" evidence="8">
    <location>
        <begin position="25"/>
        <end position="82"/>
    </location>
</feature>
<evidence type="ECO:0000256" key="4">
    <source>
        <dbReference type="ARBA" id="ARBA00022529"/>
    </source>
</evidence>
<dbReference type="OMA" id="QCCHCYC"/>
<keyword evidence="7" id="KW-0611">Plant defense</keyword>
<evidence type="ECO:0000256" key="6">
    <source>
        <dbReference type="ARBA" id="ARBA00022729"/>
    </source>
</evidence>
<dbReference type="EnsemblPlants" id="OPUNC06G12860.1">
    <property type="protein sequence ID" value="OPUNC06G12860.1"/>
    <property type="gene ID" value="OPUNC06G12860"/>
</dbReference>
<protein>
    <recommendedName>
        <fullName evidence="11">Knottin scorpion toxin-like domain-containing protein</fullName>
    </recommendedName>
</protein>
<keyword evidence="4" id="KW-0929">Antimicrobial</keyword>
<reference evidence="9" key="1">
    <citation type="submission" date="2015-04" db="UniProtKB">
        <authorList>
            <consortium name="EnsemblPlants"/>
        </authorList>
    </citation>
    <scope>IDENTIFICATION</scope>
</reference>
<keyword evidence="10" id="KW-1185">Reference proteome</keyword>
<dbReference type="Gramene" id="OPUNC06G12860.1">
    <property type="protein sequence ID" value="OPUNC06G12860.1"/>
    <property type="gene ID" value="OPUNC06G12860"/>
</dbReference>
<evidence type="ECO:0000256" key="8">
    <source>
        <dbReference type="SAM" id="SignalP"/>
    </source>
</evidence>
<evidence type="ECO:0000256" key="7">
    <source>
        <dbReference type="ARBA" id="ARBA00022821"/>
    </source>
</evidence>
<comment type="similarity">
    <text evidence="2">Belongs to the DEFL family.</text>
</comment>